<proteinExistence type="predicted"/>
<protein>
    <submittedName>
        <fullName evidence="1">Uncharacterized protein</fullName>
    </submittedName>
</protein>
<reference evidence="2" key="1">
    <citation type="journal article" date="2011" name="Nat. Biotechnol.">
        <title>The genomic sequence of the Chinese hamster ovary (CHO)-K1 cell line.</title>
        <authorList>
            <person name="Xu X."/>
            <person name="Nagarajan H."/>
            <person name="Lewis N.E."/>
            <person name="Pan S."/>
            <person name="Cai Z."/>
            <person name="Liu X."/>
            <person name="Chen W."/>
            <person name="Xie M."/>
            <person name="Wang W."/>
            <person name="Hammond S."/>
            <person name="Andersen M.R."/>
            <person name="Neff N."/>
            <person name="Passarelli B."/>
            <person name="Koh W."/>
            <person name="Fan H.C."/>
            <person name="Wang J."/>
            <person name="Gui Y."/>
            <person name="Lee K.H."/>
            <person name="Betenbaugh M.J."/>
            <person name="Quake S.R."/>
            <person name="Famili I."/>
            <person name="Palsson B.O."/>
            <person name="Wang J."/>
        </authorList>
    </citation>
    <scope>NUCLEOTIDE SEQUENCE [LARGE SCALE GENOMIC DNA]</scope>
    <source>
        <strain evidence="2">CHO K1 cell line</strain>
    </source>
</reference>
<sequence>MEEYWIQKGDYVSRFGGAFLFMTLERNLRISQMFLFFPRAGRLCSSNVQYY</sequence>
<name>G3HZQ9_CRIGR</name>
<dbReference type="InParanoid" id="G3HZQ9"/>
<accession>G3HZQ9</accession>
<dbReference type="Proteomes" id="UP000001075">
    <property type="component" value="Unassembled WGS sequence"/>
</dbReference>
<organism evidence="1 2">
    <name type="scientific">Cricetulus griseus</name>
    <name type="common">Chinese hamster</name>
    <name type="synonym">Cricetulus barabensis griseus</name>
    <dbReference type="NCBI Taxonomy" id="10029"/>
    <lineage>
        <taxon>Eukaryota</taxon>
        <taxon>Metazoa</taxon>
        <taxon>Chordata</taxon>
        <taxon>Craniata</taxon>
        <taxon>Vertebrata</taxon>
        <taxon>Euteleostomi</taxon>
        <taxon>Mammalia</taxon>
        <taxon>Eutheria</taxon>
        <taxon>Euarchontoglires</taxon>
        <taxon>Glires</taxon>
        <taxon>Rodentia</taxon>
        <taxon>Myomorpha</taxon>
        <taxon>Muroidea</taxon>
        <taxon>Cricetidae</taxon>
        <taxon>Cricetinae</taxon>
        <taxon>Cricetulus</taxon>
    </lineage>
</organism>
<dbReference type="EMBL" id="JH000979">
    <property type="protein sequence ID" value="EGV98408.1"/>
    <property type="molecule type" value="Genomic_DNA"/>
</dbReference>
<gene>
    <name evidence="1" type="ORF">I79_016568</name>
</gene>
<dbReference type="AlphaFoldDB" id="G3HZQ9"/>
<evidence type="ECO:0000313" key="2">
    <source>
        <dbReference type="Proteomes" id="UP000001075"/>
    </source>
</evidence>
<evidence type="ECO:0000313" key="1">
    <source>
        <dbReference type="EMBL" id="EGV98408.1"/>
    </source>
</evidence>